<sequence>MEPPRHLLSSKWMIIARRNIHKQYKQARSNTNKQGPTRSDQNGCRAMAGYALMMASTALQSRCQWVPPYHTHEVNPFRALEHTGSLQD</sequence>
<proteinExistence type="predicted"/>
<dbReference type="Gramene" id="KOM50354">
    <property type="protein sequence ID" value="KOM50354"/>
    <property type="gene ID" value="LR48_Vigan08g118100"/>
</dbReference>
<name>A0A0L9V6Q3_PHAAN</name>
<gene>
    <name evidence="1" type="ORF">LR48_Vigan08g118100</name>
</gene>
<evidence type="ECO:0000313" key="2">
    <source>
        <dbReference type="Proteomes" id="UP000053144"/>
    </source>
</evidence>
<protein>
    <submittedName>
        <fullName evidence="1">Uncharacterized protein</fullName>
    </submittedName>
</protein>
<reference evidence="2" key="1">
    <citation type="journal article" date="2015" name="Proc. Natl. Acad. Sci. U.S.A.">
        <title>Genome sequencing of adzuki bean (Vigna angularis) provides insight into high starch and low fat accumulation and domestication.</title>
        <authorList>
            <person name="Yang K."/>
            <person name="Tian Z."/>
            <person name="Chen C."/>
            <person name="Luo L."/>
            <person name="Zhao B."/>
            <person name="Wang Z."/>
            <person name="Yu L."/>
            <person name="Li Y."/>
            <person name="Sun Y."/>
            <person name="Li W."/>
            <person name="Chen Y."/>
            <person name="Li Y."/>
            <person name="Zhang Y."/>
            <person name="Ai D."/>
            <person name="Zhao J."/>
            <person name="Shang C."/>
            <person name="Ma Y."/>
            <person name="Wu B."/>
            <person name="Wang M."/>
            <person name="Gao L."/>
            <person name="Sun D."/>
            <person name="Zhang P."/>
            <person name="Guo F."/>
            <person name="Wang W."/>
            <person name="Li Y."/>
            <person name="Wang J."/>
            <person name="Varshney R.K."/>
            <person name="Wang J."/>
            <person name="Ling H.Q."/>
            <person name="Wan P."/>
        </authorList>
    </citation>
    <scope>NUCLEOTIDE SEQUENCE</scope>
    <source>
        <strain evidence="2">cv. Jingnong 6</strain>
    </source>
</reference>
<dbReference type="AlphaFoldDB" id="A0A0L9V6Q3"/>
<organism evidence="1 2">
    <name type="scientific">Phaseolus angularis</name>
    <name type="common">Azuki bean</name>
    <name type="synonym">Vigna angularis</name>
    <dbReference type="NCBI Taxonomy" id="3914"/>
    <lineage>
        <taxon>Eukaryota</taxon>
        <taxon>Viridiplantae</taxon>
        <taxon>Streptophyta</taxon>
        <taxon>Embryophyta</taxon>
        <taxon>Tracheophyta</taxon>
        <taxon>Spermatophyta</taxon>
        <taxon>Magnoliopsida</taxon>
        <taxon>eudicotyledons</taxon>
        <taxon>Gunneridae</taxon>
        <taxon>Pentapetalae</taxon>
        <taxon>rosids</taxon>
        <taxon>fabids</taxon>
        <taxon>Fabales</taxon>
        <taxon>Fabaceae</taxon>
        <taxon>Papilionoideae</taxon>
        <taxon>50 kb inversion clade</taxon>
        <taxon>NPAAA clade</taxon>
        <taxon>indigoferoid/millettioid clade</taxon>
        <taxon>Phaseoleae</taxon>
        <taxon>Vigna</taxon>
    </lineage>
</organism>
<dbReference type="EMBL" id="CM003378">
    <property type="protein sequence ID" value="KOM50354.1"/>
    <property type="molecule type" value="Genomic_DNA"/>
</dbReference>
<accession>A0A0L9V6Q3</accession>
<evidence type="ECO:0000313" key="1">
    <source>
        <dbReference type="EMBL" id="KOM50354.1"/>
    </source>
</evidence>
<dbReference type="Proteomes" id="UP000053144">
    <property type="component" value="Chromosome 8"/>
</dbReference>